<dbReference type="Pfam" id="PF00017">
    <property type="entry name" value="SH2"/>
    <property type="match status" value="1"/>
</dbReference>
<dbReference type="OrthoDB" id="9938362at2759"/>
<dbReference type="GO" id="GO:0030971">
    <property type="term" value="F:receptor tyrosine kinase binding"/>
    <property type="evidence" value="ECO:0007669"/>
    <property type="project" value="TreeGrafter"/>
</dbReference>
<dbReference type="VEuPathDB" id="VectorBase:SCAU015526"/>
<feature type="region of interest" description="Disordered" evidence="3">
    <location>
        <begin position="434"/>
        <end position="461"/>
    </location>
</feature>
<dbReference type="SMART" id="SM00252">
    <property type="entry name" value="SH2"/>
    <property type="match status" value="1"/>
</dbReference>
<dbReference type="InterPro" id="IPR035676">
    <property type="entry name" value="SHC_SH2"/>
</dbReference>
<dbReference type="GO" id="GO:0005886">
    <property type="term" value="C:plasma membrane"/>
    <property type="evidence" value="ECO:0007669"/>
    <property type="project" value="TreeGrafter"/>
</dbReference>
<dbReference type="InterPro" id="IPR000980">
    <property type="entry name" value="SH2"/>
</dbReference>
<dbReference type="KEGG" id="scac:106085371"/>
<dbReference type="Gene3D" id="2.30.29.30">
    <property type="entry name" value="Pleckstrin-homology domain (PH domain)/Phosphotyrosine-binding domain (PTB)"/>
    <property type="match status" value="1"/>
</dbReference>
<dbReference type="EnsemblMetazoa" id="SCAU015526-RA">
    <property type="protein sequence ID" value="SCAU015526-PA"/>
    <property type="gene ID" value="SCAU015526"/>
</dbReference>
<dbReference type="InterPro" id="IPR006020">
    <property type="entry name" value="PTB/PI_dom"/>
</dbReference>
<feature type="compositionally biased region" description="Basic residues" evidence="3">
    <location>
        <begin position="445"/>
        <end position="455"/>
    </location>
</feature>
<name>A0A1I8QB42_STOCA</name>
<feature type="domain" description="SH2" evidence="5">
    <location>
        <begin position="331"/>
        <end position="422"/>
    </location>
</feature>
<dbReference type="InterPro" id="IPR011993">
    <property type="entry name" value="PH-like_dom_sf"/>
</dbReference>
<dbReference type="SUPFAM" id="SSF50729">
    <property type="entry name" value="PH domain-like"/>
    <property type="match status" value="1"/>
</dbReference>
<evidence type="ECO:0000256" key="2">
    <source>
        <dbReference type="PROSITE-ProRule" id="PRU00191"/>
    </source>
</evidence>
<dbReference type="Gene3D" id="3.30.505.10">
    <property type="entry name" value="SH2 domain"/>
    <property type="match status" value="1"/>
</dbReference>
<reference evidence="6" key="1">
    <citation type="submission" date="2020-05" db="UniProtKB">
        <authorList>
            <consortium name="EnsemblMetazoa"/>
        </authorList>
    </citation>
    <scope>IDENTIFICATION</scope>
    <source>
        <strain evidence="6">USDA</strain>
    </source>
</reference>
<dbReference type="FunFam" id="2.30.29.30:FF:000377">
    <property type="entry name" value="Shc transforming protein"/>
    <property type="match status" value="1"/>
</dbReference>
<dbReference type="Pfam" id="PF00640">
    <property type="entry name" value="PID"/>
    <property type="match status" value="1"/>
</dbReference>
<protein>
    <recommendedName>
        <fullName evidence="8">SH2 domain-containing protein</fullName>
    </recommendedName>
</protein>
<dbReference type="CDD" id="cd01209">
    <property type="entry name" value="PTB_Shc"/>
    <property type="match status" value="1"/>
</dbReference>
<evidence type="ECO:0000259" key="5">
    <source>
        <dbReference type="PROSITE" id="PS50001"/>
    </source>
</evidence>
<feature type="region of interest" description="Disordered" evidence="3">
    <location>
        <begin position="1"/>
        <end position="20"/>
    </location>
</feature>
<dbReference type="PANTHER" id="PTHR10337:SF11">
    <property type="entry name" value="DSHC PROTEIN"/>
    <property type="match status" value="1"/>
</dbReference>
<dbReference type="CDD" id="cd09925">
    <property type="entry name" value="SH2_SHC"/>
    <property type="match status" value="1"/>
</dbReference>
<dbReference type="PRINTS" id="PR00401">
    <property type="entry name" value="SH2DOMAIN"/>
</dbReference>
<dbReference type="STRING" id="35570.A0A1I8QB42"/>
<evidence type="ECO:0000313" key="6">
    <source>
        <dbReference type="EnsemblMetazoa" id="SCAU015526-PA"/>
    </source>
</evidence>
<evidence type="ECO:0000256" key="1">
    <source>
        <dbReference type="ARBA" id="ARBA00022999"/>
    </source>
</evidence>
<dbReference type="Proteomes" id="UP000095300">
    <property type="component" value="Unassembled WGS sequence"/>
</dbReference>
<dbReference type="SMART" id="SM00462">
    <property type="entry name" value="PTB"/>
    <property type="match status" value="1"/>
</dbReference>
<dbReference type="InterPro" id="IPR006019">
    <property type="entry name" value="PID_Shc-like"/>
</dbReference>
<keyword evidence="1 2" id="KW-0727">SH2 domain</keyword>
<dbReference type="PANTHER" id="PTHR10337">
    <property type="entry name" value="SHC TRANSFORMING PROTEIN"/>
    <property type="match status" value="1"/>
</dbReference>
<gene>
    <name evidence="6" type="primary">106085371</name>
</gene>
<evidence type="ECO:0000259" key="4">
    <source>
        <dbReference type="PROSITE" id="PS01179"/>
    </source>
</evidence>
<evidence type="ECO:0000256" key="3">
    <source>
        <dbReference type="SAM" id="MobiDB-lite"/>
    </source>
</evidence>
<dbReference type="AlphaFoldDB" id="A0A1I8QB42"/>
<organism evidence="6 7">
    <name type="scientific">Stomoxys calcitrans</name>
    <name type="common">Stable fly</name>
    <name type="synonym">Conops calcitrans</name>
    <dbReference type="NCBI Taxonomy" id="35570"/>
    <lineage>
        <taxon>Eukaryota</taxon>
        <taxon>Metazoa</taxon>
        <taxon>Ecdysozoa</taxon>
        <taxon>Arthropoda</taxon>
        <taxon>Hexapoda</taxon>
        <taxon>Insecta</taxon>
        <taxon>Pterygota</taxon>
        <taxon>Neoptera</taxon>
        <taxon>Endopterygota</taxon>
        <taxon>Diptera</taxon>
        <taxon>Brachycera</taxon>
        <taxon>Muscomorpha</taxon>
        <taxon>Muscoidea</taxon>
        <taxon>Muscidae</taxon>
        <taxon>Stomoxys</taxon>
    </lineage>
</organism>
<dbReference type="FunFam" id="3.30.505.10:FF:000005">
    <property type="entry name" value="SHC-transforming protein 1 isoform 3"/>
    <property type="match status" value="1"/>
</dbReference>
<dbReference type="PRINTS" id="PR00629">
    <property type="entry name" value="SHCPIDOMAIN"/>
</dbReference>
<evidence type="ECO:0000313" key="7">
    <source>
        <dbReference type="Proteomes" id="UP000095300"/>
    </source>
</evidence>
<dbReference type="InterPro" id="IPR051235">
    <property type="entry name" value="CEP152/SHC-Transforming"/>
</dbReference>
<dbReference type="PROSITE" id="PS50001">
    <property type="entry name" value="SH2"/>
    <property type="match status" value="1"/>
</dbReference>
<dbReference type="GO" id="GO:0007169">
    <property type="term" value="P:cell surface receptor protein tyrosine kinase signaling pathway"/>
    <property type="evidence" value="ECO:0007669"/>
    <property type="project" value="TreeGrafter"/>
</dbReference>
<sequence>MIRSNGNVGSSGGGSGGAASMGGATGGGDDGCIYPDEVIMEKGVAFNVRYTGCIEVNTSMKALDFHTRTQVARECINRVCEAAGLKSSGKRRVDKKIGQYIADRPCMVNAGTNVIINVSSRSLNLMNVETGEVVASHQMPRISFASGGDTDTLDFLAYIAKNEDEWRACYVLECIGGQSEDLIVTIGKAFMLRYNAISRKGHHQQSNEQFSTTVMKGNDKEYYNDMPNKLPPDLMNEMELQDNKQQQQSTNKVAQLNLKKPRDRLSSNLIDLNSPPPDQTTNKMNLCSFDPMKDSSGIVQQQQQQPPDVFDIPPLSLSAEVQRSQLMTENWFHGSISRPIAESMLGNDGDFLVRESQGKHGQYVLTGLQGKTPKHLLLIDPEGIVRTKDRIFESISHLINYHWTNLLPIISEDSELVLRTPVTRSMASSIIGQTSATNPMPASSHTHHSHSHHHQIQSCKE</sequence>
<dbReference type="PROSITE" id="PS01179">
    <property type="entry name" value="PID"/>
    <property type="match status" value="1"/>
</dbReference>
<accession>A0A1I8QB42</accession>
<dbReference type="InterPro" id="IPR036860">
    <property type="entry name" value="SH2_dom_sf"/>
</dbReference>
<evidence type="ECO:0008006" key="8">
    <source>
        <dbReference type="Google" id="ProtNLM"/>
    </source>
</evidence>
<dbReference type="GO" id="GO:0035556">
    <property type="term" value="P:intracellular signal transduction"/>
    <property type="evidence" value="ECO:0007669"/>
    <property type="project" value="InterPro"/>
</dbReference>
<feature type="domain" description="PID" evidence="4">
    <location>
        <begin position="43"/>
        <end position="195"/>
    </location>
</feature>
<proteinExistence type="predicted"/>
<feature type="compositionally biased region" description="Gly residues" evidence="3">
    <location>
        <begin position="9"/>
        <end position="20"/>
    </location>
</feature>
<dbReference type="SUPFAM" id="SSF55550">
    <property type="entry name" value="SH2 domain"/>
    <property type="match status" value="1"/>
</dbReference>
<keyword evidence="7" id="KW-1185">Reference proteome</keyword>